<dbReference type="PANTHER" id="PTHR46044">
    <property type="entry name" value="NITRILASE"/>
    <property type="match status" value="1"/>
</dbReference>
<sequence>MTANSKKINVAVVQAAPVLFNRQATIEKACDLINQAAEQGAQLVLFPEAFIPAYPRGLSFGTVVGSRTPEGRKIWQSYWENTVEVPGPTTEKLGAAARKAKIYLAIGVIERDAMRSSGTLYCTLLYFGPDGQLLGKHQ</sequence>
<feature type="domain" description="CN hydrolase" evidence="2">
    <location>
        <begin position="8"/>
        <end position="138"/>
    </location>
</feature>
<dbReference type="Pfam" id="PF00795">
    <property type="entry name" value="CN_hydrolase"/>
    <property type="match status" value="1"/>
</dbReference>
<dbReference type="InterPro" id="IPR036526">
    <property type="entry name" value="C-N_Hydrolase_sf"/>
</dbReference>
<dbReference type="PROSITE" id="PS50263">
    <property type="entry name" value="CN_HYDROLASE"/>
    <property type="match status" value="1"/>
</dbReference>
<evidence type="ECO:0000256" key="1">
    <source>
        <dbReference type="ARBA" id="ARBA00008129"/>
    </source>
</evidence>
<gene>
    <name evidence="3" type="ORF">S06H3_40634</name>
</gene>
<dbReference type="AlphaFoldDB" id="X1P9C1"/>
<comment type="similarity">
    <text evidence="1">Belongs to the carbon-nitrogen hydrolase superfamily. Nitrilase family.</text>
</comment>
<comment type="caution">
    <text evidence="3">The sequence shown here is derived from an EMBL/GenBank/DDBJ whole genome shotgun (WGS) entry which is preliminary data.</text>
</comment>
<reference evidence="3" key="1">
    <citation type="journal article" date="2014" name="Front. Microbiol.">
        <title>High frequency of phylogenetically diverse reductive dehalogenase-homologous genes in deep subseafloor sedimentary metagenomes.</title>
        <authorList>
            <person name="Kawai M."/>
            <person name="Futagami T."/>
            <person name="Toyoda A."/>
            <person name="Takaki Y."/>
            <person name="Nishi S."/>
            <person name="Hori S."/>
            <person name="Arai W."/>
            <person name="Tsubouchi T."/>
            <person name="Morono Y."/>
            <person name="Uchiyama I."/>
            <person name="Ito T."/>
            <person name="Fujiyama A."/>
            <person name="Inagaki F."/>
            <person name="Takami H."/>
        </authorList>
    </citation>
    <scope>NUCLEOTIDE SEQUENCE</scope>
    <source>
        <strain evidence="3">Expedition CK06-06</strain>
    </source>
</reference>
<feature type="non-terminal residue" evidence="3">
    <location>
        <position position="138"/>
    </location>
</feature>
<dbReference type="Gene3D" id="3.60.110.10">
    <property type="entry name" value="Carbon-nitrogen hydrolase"/>
    <property type="match status" value="1"/>
</dbReference>
<evidence type="ECO:0000259" key="2">
    <source>
        <dbReference type="PROSITE" id="PS50263"/>
    </source>
</evidence>
<protein>
    <recommendedName>
        <fullName evidence="2">CN hydrolase domain-containing protein</fullName>
    </recommendedName>
</protein>
<dbReference type="PANTHER" id="PTHR46044:SF1">
    <property type="entry name" value="CN HYDROLASE DOMAIN-CONTAINING PROTEIN"/>
    <property type="match status" value="1"/>
</dbReference>
<dbReference type="InterPro" id="IPR044149">
    <property type="entry name" value="Nitrilases_CHs"/>
</dbReference>
<dbReference type="SUPFAM" id="SSF56317">
    <property type="entry name" value="Carbon-nitrogen hydrolase"/>
    <property type="match status" value="1"/>
</dbReference>
<accession>X1P9C1</accession>
<dbReference type="InterPro" id="IPR003010">
    <property type="entry name" value="C-N_Hydrolase"/>
</dbReference>
<dbReference type="GO" id="GO:0003824">
    <property type="term" value="F:catalytic activity"/>
    <property type="evidence" value="ECO:0007669"/>
    <property type="project" value="InterPro"/>
</dbReference>
<dbReference type="EMBL" id="BARV01024958">
    <property type="protein sequence ID" value="GAI39056.1"/>
    <property type="molecule type" value="Genomic_DNA"/>
</dbReference>
<organism evidence="3">
    <name type="scientific">marine sediment metagenome</name>
    <dbReference type="NCBI Taxonomy" id="412755"/>
    <lineage>
        <taxon>unclassified sequences</taxon>
        <taxon>metagenomes</taxon>
        <taxon>ecological metagenomes</taxon>
    </lineage>
</organism>
<evidence type="ECO:0000313" key="3">
    <source>
        <dbReference type="EMBL" id="GAI39056.1"/>
    </source>
</evidence>
<proteinExistence type="inferred from homology"/>
<name>X1P9C1_9ZZZZ</name>